<dbReference type="PANTHER" id="PTHR30346">
    <property type="entry name" value="TRANSCRIPTIONAL DUAL REGULATOR HCAR-RELATED"/>
    <property type="match status" value="1"/>
</dbReference>
<dbReference type="FunFam" id="1.10.10.10:FF:000001">
    <property type="entry name" value="LysR family transcriptional regulator"/>
    <property type="match status" value="1"/>
</dbReference>
<keyword evidence="2" id="KW-0805">Transcription regulation</keyword>
<evidence type="ECO:0000256" key="2">
    <source>
        <dbReference type="ARBA" id="ARBA00023015"/>
    </source>
</evidence>
<dbReference type="Gene3D" id="1.10.10.10">
    <property type="entry name" value="Winged helix-like DNA-binding domain superfamily/Winged helix DNA-binding domain"/>
    <property type="match status" value="1"/>
</dbReference>
<accession>B8FQI3</accession>
<dbReference type="Proteomes" id="UP000007726">
    <property type="component" value="Chromosome"/>
</dbReference>
<protein>
    <submittedName>
        <fullName evidence="6">Transcriptional regulator, LysR family</fullName>
    </submittedName>
</protein>
<reference evidence="6 7" key="1">
    <citation type="journal article" date="2012" name="BMC Microbiol.">
        <title>Genome sequence of Desulfitobacterium hafniense DCB-2, a Gram-positive anaerobe capable of dehalogenation and metal reduction.</title>
        <authorList>
            <person name="Kim S.H."/>
            <person name="Harzman C."/>
            <person name="Davis J.K."/>
            <person name="Hutcheson R."/>
            <person name="Broderick J.B."/>
            <person name="Marsh T.L."/>
            <person name="Tiedje J.M."/>
        </authorList>
    </citation>
    <scope>NUCLEOTIDE SEQUENCE [LARGE SCALE GENOMIC DNA]</scope>
    <source>
        <strain evidence="7">DSM 10664 / DCB-2</strain>
    </source>
</reference>
<dbReference type="HOGENOM" id="CLU_039613_6_2_9"/>
<dbReference type="PRINTS" id="PR00039">
    <property type="entry name" value="HTHLYSR"/>
</dbReference>
<dbReference type="PANTHER" id="PTHR30346:SF0">
    <property type="entry name" value="HCA OPERON TRANSCRIPTIONAL ACTIVATOR HCAR"/>
    <property type="match status" value="1"/>
</dbReference>
<dbReference type="Pfam" id="PF03466">
    <property type="entry name" value="LysR_substrate"/>
    <property type="match status" value="1"/>
</dbReference>
<dbReference type="SUPFAM" id="SSF46785">
    <property type="entry name" value="Winged helix' DNA-binding domain"/>
    <property type="match status" value="1"/>
</dbReference>
<dbReference type="AlphaFoldDB" id="B8FQI3"/>
<proteinExistence type="inferred from homology"/>
<dbReference type="PROSITE" id="PS50931">
    <property type="entry name" value="HTH_LYSR"/>
    <property type="match status" value="1"/>
</dbReference>
<dbReference type="Gene3D" id="3.40.190.10">
    <property type="entry name" value="Periplasmic binding protein-like II"/>
    <property type="match status" value="2"/>
</dbReference>
<dbReference type="InterPro" id="IPR000847">
    <property type="entry name" value="LysR_HTH_N"/>
</dbReference>
<dbReference type="EMBL" id="CP001336">
    <property type="protein sequence ID" value="ACL19873.1"/>
    <property type="molecule type" value="Genomic_DNA"/>
</dbReference>
<organism evidence="6 7">
    <name type="scientific">Desulfitobacterium hafniense (strain DSM 10664 / DCB-2)</name>
    <dbReference type="NCBI Taxonomy" id="272564"/>
    <lineage>
        <taxon>Bacteria</taxon>
        <taxon>Bacillati</taxon>
        <taxon>Bacillota</taxon>
        <taxon>Clostridia</taxon>
        <taxon>Eubacteriales</taxon>
        <taxon>Desulfitobacteriaceae</taxon>
        <taxon>Desulfitobacterium</taxon>
    </lineage>
</organism>
<evidence type="ECO:0000259" key="5">
    <source>
        <dbReference type="PROSITE" id="PS50931"/>
    </source>
</evidence>
<dbReference type="GO" id="GO:0032993">
    <property type="term" value="C:protein-DNA complex"/>
    <property type="evidence" value="ECO:0007669"/>
    <property type="project" value="TreeGrafter"/>
</dbReference>
<dbReference type="InterPro" id="IPR005119">
    <property type="entry name" value="LysR_subst-bd"/>
</dbReference>
<dbReference type="GO" id="GO:0003700">
    <property type="term" value="F:DNA-binding transcription factor activity"/>
    <property type="evidence" value="ECO:0007669"/>
    <property type="project" value="InterPro"/>
</dbReference>
<keyword evidence="3" id="KW-0238">DNA-binding</keyword>
<dbReference type="CDD" id="cd08414">
    <property type="entry name" value="PBP2_LTTR_aromatics_like"/>
    <property type="match status" value="1"/>
</dbReference>
<dbReference type="InterPro" id="IPR036388">
    <property type="entry name" value="WH-like_DNA-bd_sf"/>
</dbReference>
<evidence type="ECO:0000313" key="6">
    <source>
        <dbReference type="EMBL" id="ACL19873.1"/>
    </source>
</evidence>
<sequence>MNYLRLKYFTVIAKHLNFSKAAQELYISQPALSKHIMELEKHFGTALFVRTNRNLILTAAGKVLLSEAEKIFAREPEVFHLVKEASAKEAGKLSIAFVSTSLSFHIPLLVKHYNQDYPMVDVSLQRLPWGKVEHAVINNQADIGFIISFDDHYLPFLDSHVLTRTYSAIVAAHDHPLATQDKVHISQLKNEHFIQVSPSTQPIPYNYIILLCENAGFTPNIATTCPLVETVLMMVQAGLGISVLSRLAPVKGMDNLKFIDIEGVTPSSFSVVWKKDSNNPYLERFINRIKQYQWPEFV</sequence>
<comment type="similarity">
    <text evidence="1">Belongs to the LysR transcriptional regulatory family.</text>
</comment>
<evidence type="ECO:0000256" key="1">
    <source>
        <dbReference type="ARBA" id="ARBA00009437"/>
    </source>
</evidence>
<dbReference type="KEGG" id="dhd:Dhaf_1831"/>
<dbReference type="SUPFAM" id="SSF53850">
    <property type="entry name" value="Periplasmic binding protein-like II"/>
    <property type="match status" value="1"/>
</dbReference>
<dbReference type="GO" id="GO:0003677">
    <property type="term" value="F:DNA binding"/>
    <property type="evidence" value="ECO:0007669"/>
    <property type="project" value="UniProtKB-KW"/>
</dbReference>
<evidence type="ECO:0000256" key="3">
    <source>
        <dbReference type="ARBA" id="ARBA00023125"/>
    </source>
</evidence>
<evidence type="ECO:0000256" key="4">
    <source>
        <dbReference type="ARBA" id="ARBA00023163"/>
    </source>
</evidence>
<dbReference type="Pfam" id="PF00126">
    <property type="entry name" value="HTH_1"/>
    <property type="match status" value="1"/>
</dbReference>
<feature type="domain" description="HTH lysR-type" evidence="5">
    <location>
        <begin position="1"/>
        <end position="58"/>
    </location>
</feature>
<gene>
    <name evidence="6" type="ordered locus">Dhaf_1831</name>
</gene>
<keyword evidence="4" id="KW-0804">Transcription</keyword>
<dbReference type="InterPro" id="IPR036390">
    <property type="entry name" value="WH_DNA-bd_sf"/>
</dbReference>
<evidence type="ECO:0000313" key="7">
    <source>
        <dbReference type="Proteomes" id="UP000007726"/>
    </source>
</evidence>
<name>B8FQI3_DESHD</name>